<keyword evidence="1" id="KW-0436">Ligase</keyword>
<name>A0ABV6C8H2_9GAMM</name>
<dbReference type="RefSeq" id="WP_385876360.1">
    <property type="nucleotide sequence ID" value="NZ_JBHLXE010000038.1"/>
</dbReference>
<keyword evidence="4" id="KW-0560">Oxidoreductase</keyword>
<dbReference type="InterPro" id="IPR006076">
    <property type="entry name" value="FAD-dep_OxRdtase"/>
</dbReference>
<evidence type="ECO:0000256" key="3">
    <source>
        <dbReference type="ARBA" id="ARBA00022840"/>
    </source>
</evidence>
<dbReference type="InterPro" id="IPR052032">
    <property type="entry name" value="ATP-dep_AA_Ligase"/>
</dbReference>
<dbReference type="Pfam" id="PF01266">
    <property type="entry name" value="DAO"/>
    <property type="match status" value="1"/>
</dbReference>
<dbReference type="PANTHER" id="PTHR43585:SF2">
    <property type="entry name" value="ATP-GRASP ENZYME FSQD"/>
    <property type="match status" value="1"/>
</dbReference>
<proteinExistence type="predicted"/>
<keyword evidence="7" id="KW-1185">Reference proteome</keyword>
<accession>A0ABV6C8H2</accession>
<protein>
    <submittedName>
        <fullName evidence="6">FAD-dependent oxidoreductase</fullName>
    </submittedName>
</protein>
<keyword evidence="2" id="KW-0547">Nucleotide-binding</keyword>
<dbReference type="Gene3D" id="3.30.470.20">
    <property type="entry name" value="ATP-grasp fold, B domain"/>
    <property type="match status" value="1"/>
</dbReference>
<keyword evidence="3" id="KW-0067">ATP-binding</keyword>
<organism evidence="6 7">
    <name type="scientific">Thorsellia kenyensis</name>
    <dbReference type="NCBI Taxonomy" id="1549888"/>
    <lineage>
        <taxon>Bacteria</taxon>
        <taxon>Pseudomonadati</taxon>
        <taxon>Pseudomonadota</taxon>
        <taxon>Gammaproteobacteria</taxon>
        <taxon>Enterobacterales</taxon>
        <taxon>Thorselliaceae</taxon>
        <taxon>Thorsellia</taxon>
    </lineage>
</organism>
<gene>
    <name evidence="6" type="ORF">ACFFIT_03980</name>
</gene>
<dbReference type="PANTHER" id="PTHR43585">
    <property type="entry name" value="FUMIPYRROLE BIOSYNTHESIS PROTEIN C"/>
    <property type="match status" value="1"/>
</dbReference>
<evidence type="ECO:0000256" key="2">
    <source>
        <dbReference type="ARBA" id="ARBA00022741"/>
    </source>
</evidence>
<dbReference type="SUPFAM" id="SSF51905">
    <property type="entry name" value="FAD/NAD(P)-binding domain"/>
    <property type="match status" value="2"/>
</dbReference>
<feature type="domain" description="FAD dependent oxidoreductase" evidence="5">
    <location>
        <begin position="9"/>
        <end position="130"/>
    </location>
</feature>
<dbReference type="InterPro" id="IPR036188">
    <property type="entry name" value="FAD/NAD-bd_sf"/>
</dbReference>
<evidence type="ECO:0000313" key="7">
    <source>
        <dbReference type="Proteomes" id="UP001589758"/>
    </source>
</evidence>
<evidence type="ECO:0000313" key="6">
    <source>
        <dbReference type="EMBL" id="MFC0179264.1"/>
    </source>
</evidence>
<comment type="caution">
    <text evidence="6">The sequence shown here is derived from an EMBL/GenBank/DDBJ whole genome shotgun (WGS) entry which is preliminary data.</text>
</comment>
<evidence type="ECO:0000256" key="4">
    <source>
        <dbReference type="ARBA" id="ARBA00023002"/>
    </source>
</evidence>
<sequence length="203" mass="22747">MIKDTRHFDWAIIGAGVVGCAISRELSQHSDLRIALIEQNRVGSGATLNSGGFVRVVHSEIMLSPDGPVLIEVGARIHGGYTPKTVQSFSSVSQLELSVYAYTDIDKYIITTNHPPIFYKNALVYFFISHQDGIIERIIEDKELENLDSYFSSVWNISKNSPINKTVDLLTSPGWVVLMNESKEKLLEDKAKIMELEKNGQLY</sequence>
<evidence type="ECO:0000259" key="5">
    <source>
        <dbReference type="Pfam" id="PF01266"/>
    </source>
</evidence>
<dbReference type="EMBL" id="JBHLXE010000038">
    <property type="protein sequence ID" value="MFC0179264.1"/>
    <property type="molecule type" value="Genomic_DNA"/>
</dbReference>
<evidence type="ECO:0000256" key="1">
    <source>
        <dbReference type="ARBA" id="ARBA00022598"/>
    </source>
</evidence>
<dbReference type="PROSITE" id="PS51257">
    <property type="entry name" value="PROKAR_LIPOPROTEIN"/>
    <property type="match status" value="1"/>
</dbReference>
<reference evidence="6 7" key="1">
    <citation type="submission" date="2024-09" db="EMBL/GenBank/DDBJ databases">
        <authorList>
            <person name="Sun Q."/>
            <person name="Mori K."/>
        </authorList>
    </citation>
    <scope>NUCLEOTIDE SEQUENCE [LARGE SCALE GENOMIC DNA]</scope>
    <source>
        <strain evidence="6 7">CCM 8545</strain>
    </source>
</reference>
<dbReference type="Proteomes" id="UP001589758">
    <property type="component" value="Unassembled WGS sequence"/>
</dbReference>